<dbReference type="PANTHER" id="PTHR46713">
    <property type="entry name" value="F13M7.16 PROTEIN"/>
    <property type="match status" value="1"/>
</dbReference>
<dbReference type="CDD" id="cd14290">
    <property type="entry name" value="UBA_PUB_plant"/>
    <property type="match status" value="1"/>
</dbReference>
<reference evidence="3 4" key="1">
    <citation type="submission" date="2022-01" db="EMBL/GenBank/DDBJ databases">
        <authorList>
            <person name="Xiong W."/>
            <person name="Schranz E."/>
        </authorList>
    </citation>
    <scope>NUCLEOTIDE SEQUENCE [LARGE SCALE GENOMIC DNA]</scope>
</reference>
<feature type="domain" description="UBA" evidence="2">
    <location>
        <begin position="145"/>
        <end position="186"/>
    </location>
</feature>
<dbReference type="AlphaFoldDB" id="A0AAU9N9G1"/>
<dbReference type="CDD" id="cd10461">
    <property type="entry name" value="PUB_UBA_plant"/>
    <property type="match status" value="1"/>
</dbReference>
<organism evidence="3 4">
    <name type="scientific">Lactuca virosa</name>
    <dbReference type="NCBI Taxonomy" id="75947"/>
    <lineage>
        <taxon>Eukaryota</taxon>
        <taxon>Viridiplantae</taxon>
        <taxon>Streptophyta</taxon>
        <taxon>Embryophyta</taxon>
        <taxon>Tracheophyta</taxon>
        <taxon>Spermatophyta</taxon>
        <taxon>Magnoliopsida</taxon>
        <taxon>eudicotyledons</taxon>
        <taxon>Gunneridae</taxon>
        <taxon>Pentapetalae</taxon>
        <taxon>asterids</taxon>
        <taxon>campanulids</taxon>
        <taxon>Asterales</taxon>
        <taxon>Asteraceae</taxon>
        <taxon>Cichorioideae</taxon>
        <taxon>Cichorieae</taxon>
        <taxon>Lactucinae</taxon>
        <taxon>Lactuca</taxon>
    </lineage>
</organism>
<dbReference type="Gene3D" id="1.20.58.2190">
    <property type="match status" value="1"/>
</dbReference>
<feature type="region of interest" description="Disordered" evidence="1">
    <location>
        <begin position="80"/>
        <end position="116"/>
    </location>
</feature>
<dbReference type="InterPro" id="IPR015940">
    <property type="entry name" value="UBA"/>
</dbReference>
<evidence type="ECO:0000259" key="2">
    <source>
        <dbReference type="PROSITE" id="PS50030"/>
    </source>
</evidence>
<protein>
    <recommendedName>
        <fullName evidence="2">UBA domain-containing protein</fullName>
    </recommendedName>
</protein>
<dbReference type="SMART" id="SM00580">
    <property type="entry name" value="PUG"/>
    <property type="match status" value="1"/>
</dbReference>
<dbReference type="PANTHER" id="PTHR46713:SF4">
    <property type="entry name" value="UBIQUITIN-ASSOCIATED (UBA)_TS-N DOMAIN PROTEIN"/>
    <property type="match status" value="1"/>
</dbReference>
<gene>
    <name evidence="3" type="ORF">LVIROSA_LOCUS21167</name>
</gene>
<dbReference type="Proteomes" id="UP001157418">
    <property type="component" value="Unassembled WGS sequence"/>
</dbReference>
<dbReference type="InterPro" id="IPR036339">
    <property type="entry name" value="PUB-like_dom_sf"/>
</dbReference>
<dbReference type="Pfam" id="PF09409">
    <property type="entry name" value="PUB"/>
    <property type="match status" value="1"/>
</dbReference>
<dbReference type="InterPro" id="IPR009060">
    <property type="entry name" value="UBA-like_sf"/>
</dbReference>
<dbReference type="Pfam" id="PF22562">
    <property type="entry name" value="UBA_7"/>
    <property type="match status" value="1"/>
</dbReference>
<dbReference type="SUPFAM" id="SSF143503">
    <property type="entry name" value="PUG domain-like"/>
    <property type="match status" value="1"/>
</dbReference>
<dbReference type="PROSITE" id="PS50030">
    <property type="entry name" value="UBA"/>
    <property type="match status" value="1"/>
</dbReference>
<dbReference type="Gene3D" id="1.10.8.10">
    <property type="entry name" value="DNA helicase RuvA subunit, C-terminal domain"/>
    <property type="match status" value="1"/>
</dbReference>
<feature type="compositionally biased region" description="Basic residues" evidence="1">
    <location>
        <begin position="80"/>
        <end position="89"/>
    </location>
</feature>
<proteinExistence type="predicted"/>
<evidence type="ECO:0000256" key="1">
    <source>
        <dbReference type="SAM" id="MobiDB-lite"/>
    </source>
</evidence>
<feature type="region of interest" description="Disordered" evidence="1">
    <location>
        <begin position="221"/>
        <end position="247"/>
    </location>
</feature>
<evidence type="ECO:0000313" key="3">
    <source>
        <dbReference type="EMBL" id="CAH1434666.1"/>
    </source>
</evidence>
<dbReference type="EMBL" id="CAKMRJ010003791">
    <property type="protein sequence ID" value="CAH1434666.1"/>
    <property type="molecule type" value="Genomic_DNA"/>
</dbReference>
<evidence type="ECO:0000313" key="4">
    <source>
        <dbReference type="Proteomes" id="UP001157418"/>
    </source>
</evidence>
<sequence>MWWSKEVAVGCFGLAPVNRKKENKRRRWLVVGTEESGGGNDGGCWNEGSNLHPLSLFFRQSRYDGGWRWFLMEQGGHRSLSKRKKKHGGLKQSKSNSNNKCREMEGKNPEGLSGEVTNQHPCNLPIISSLIVRVLSRKKDMDFPEVNKKLLGELEEMGFPLARAMRALHYSGNSSLLDAISWIVDHEDDPEIDQMPSVPLRIEIESSDSSSVSEEVKLKAQKLRDKARRRNKEENMKLEPSREKERIRAGKELQEAKRIAEENERKRSIALRKAEKEEENRARERIRQKLHQDKVERRGGIQSHASLKTTIPVVQENKISPVVTSTRIGVNSTTKVDLMRDCLRSLRRNNKENDMRVKRAFETLLIYVRNVARNPDEDKFRKIRLSNPAFKERVGIFEEGVKFLEVCGFERIEGGEYLLLPRGEVDMAVLKFAGNELQSAITNPYFGLLSTQK</sequence>
<accession>A0AAU9N9G1</accession>
<dbReference type="InterPro" id="IPR018997">
    <property type="entry name" value="PUB_domain"/>
</dbReference>
<comment type="caution">
    <text evidence="3">The sequence shown here is derived from an EMBL/GenBank/DDBJ whole genome shotgun (WGS) entry which is preliminary data.</text>
</comment>
<keyword evidence="4" id="KW-1185">Reference proteome</keyword>
<dbReference type="SUPFAM" id="SSF46934">
    <property type="entry name" value="UBA-like"/>
    <property type="match status" value="1"/>
</dbReference>
<name>A0AAU9N9G1_9ASTR</name>
<feature type="compositionally biased region" description="Basic and acidic residues" evidence="1">
    <location>
        <begin position="231"/>
        <end position="247"/>
    </location>
</feature>